<comment type="caution">
    <text evidence="1">The sequence shown here is derived from an EMBL/GenBank/DDBJ whole genome shotgun (WGS) entry which is preliminary data.</text>
</comment>
<reference evidence="1 2" key="1">
    <citation type="journal article" date="2021" name="Commun. Biol.">
        <title>The genome of Shorea leprosula (Dipterocarpaceae) highlights the ecological relevance of drought in aseasonal tropical rainforests.</title>
        <authorList>
            <person name="Ng K.K.S."/>
            <person name="Kobayashi M.J."/>
            <person name="Fawcett J.A."/>
            <person name="Hatakeyama M."/>
            <person name="Paape T."/>
            <person name="Ng C.H."/>
            <person name="Ang C.C."/>
            <person name="Tnah L.H."/>
            <person name="Lee C.T."/>
            <person name="Nishiyama T."/>
            <person name="Sese J."/>
            <person name="O'Brien M.J."/>
            <person name="Copetti D."/>
            <person name="Mohd Noor M.I."/>
            <person name="Ong R.C."/>
            <person name="Putra M."/>
            <person name="Sireger I.Z."/>
            <person name="Indrioko S."/>
            <person name="Kosugi Y."/>
            <person name="Izuno A."/>
            <person name="Isagi Y."/>
            <person name="Lee S.L."/>
            <person name="Shimizu K.K."/>
        </authorList>
    </citation>
    <scope>NUCLEOTIDE SEQUENCE [LARGE SCALE GENOMIC DNA]</scope>
    <source>
        <strain evidence="1">214</strain>
    </source>
</reference>
<dbReference type="InterPro" id="IPR043128">
    <property type="entry name" value="Rev_trsase/Diguanyl_cyclase"/>
</dbReference>
<dbReference type="CDD" id="cd01647">
    <property type="entry name" value="RT_LTR"/>
    <property type="match status" value="1"/>
</dbReference>
<evidence type="ECO:0000313" key="1">
    <source>
        <dbReference type="EMBL" id="GKV47211.1"/>
    </source>
</evidence>
<name>A0AAV5MBG0_9ROSI</name>
<accession>A0AAV5MBG0</accession>
<keyword evidence="2" id="KW-1185">Reference proteome</keyword>
<dbReference type="Proteomes" id="UP001054252">
    <property type="component" value="Unassembled WGS sequence"/>
</dbReference>
<dbReference type="PANTHER" id="PTHR24559:SF442">
    <property type="entry name" value="RNA-DIRECTED DNA POLYMERASE HOMOLOG"/>
    <property type="match status" value="1"/>
</dbReference>
<evidence type="ECO:0000313" key="2">
    <source>
        <dbReference type="Proteomes" id="UP001054252"/>
    </source>
</evidence>
<gene>
    <name evidence="1" type="ORF">SLEP1_g54128</name>
</gene>
<dbReference type="InterPro" id="IPR043502">
    <property type="entry name" value="DNA/RNA_pol_sf"/>
</dbReference>
<sequence length="234" mass="25754">MNPQEYAKLQQQVKELIEKGFVKEGVSPCAVPVLLAPKKDGTRRMCVDSRAVNKITINDEWKTAFKTRDGLYEWTVMPFGLSNAPSTFMCLMNQIPFALLPLPCIEPTPLLAAPILLLHASAPPCLLRTEPRPLALLPTPLLASHPSLNLHQIPSPPATPVPLLLHHAPALAAYAPTIAPSLRFLHSAPNLAPLPPACYSHIKKNSTQQTKSTSLVIDGARLFHFYFIFLFGYI</sequence>
<organism evidence="1 2">
    <name type="scientific">Rubroshorea leprosula</name>
    <dbReference type="NCBI Taxonomy" id="152421"/>
    <lineage>
        <taxon>Eukaryota</taxon>
        <taxon>Viridiplantae</taxon>
        <taxon>Streptophyta</taxon>
        <taxon>Embryophyta</taxon>
        <taxon>Tracheophyta</taxon>
        <taxon>Spermatophyta</taxon>
        <taxon>Magnoliopsida</taxon>
        <taxon>eudicotyledons</taxon>
        <taxon>Gunneridae</taxon>
        <taxon>Pentapetalae</taxon>
        <taxon>rosids</taxon>
        <taxon>malvids</taxon>
        <taxon>Malvales</taxon>
        <taxon>Dipterocarpaceae</taxon>
        <taxon>Rubroshorea</taxon>
    </lineage>
</organism>
<dbReference type="EMBL" id="BPVZ01000223">
    <property type="protein sequence ID" value="GKV47211.1"/>
    <property type="molecule type" value="Genomic_DNA"/>
</dbReference>
<dbReference type="AlphaFoldDB" id="A0AAV5MBG0"/>
<dbReference type="Gene3D" id="3.30.70.270">
    <property type="match status" value="1"/>
</dbReference>
<proteinExistence type="predicted"/>
<protein>
    <recommendedName>
        <fullName evidence="3">Reverse transcriptase domain-containing protein</fullName>
    </recommendedName>
</protein>
<dbReference type="PANTHER" id="PTHR24559">
    <property type="entry name" value="TRANSPOSON TY3-I GAG-POL POLYPROTEIN"/>
    <property type="match status" value="1"/>
</dbReference>
<evidence type="ECO:0008006" key="3">
    <source>
        <dbReference type="Google" id="ProtNLM"/>
    </source>
</evidence>
<dbReference type="SUPFAM" id="SSF56672">
    <property type="entry name" value="DNA/RNA polymerases"/>
    <property type="match status" value="1"/>
</dbReference>
<dbReference type="InterPro" id="IPR053134">
    <property type="entry name" value="RNA-dir_DNA_polymerase"/>
</dbReference>
<dbReference type="Gene3D" id="3.10.10.10">
    <property type="entry name" value="HIV Type 1 Reverse Transcriptase, subunit A, domain 1"/>
    <property type="match status" value="2"/>
</dbReference>